<gene>
    <name evidence="1" type="ORF">D9613_010949</name>
</gene>
<comment type="caution">
    <text evidence="1">The sequence shown here is derived from an EMBL/GenBank/DDBJ whole genome shotgun (WGS) entry which is preliminary data.</text>
</comment>
<name>A0A8H4QLB8_9AGAR</name>
<reference evidence="1 2" key="1">
    <citation type="submission" date="2019-12" db="EMBL/GenBank/DDBJ databases">
        <authorList>
            <person name="Floudas D."/>
            <person name="Bentzer J."/>
            <person name="Ahren D."/>
            <person name="Johansson T."/>
            <person name="Persson P."/>
            <person name="Tunlid A."/>
        </authorList>
    </citation>
    <scope>NUCLEOTIDE SEQUENCE [LARGE SCALE GENOMIC DNA]</scope>
    <source>
        <strain evidence="1 2">CBS 102.39</strain>
    </source>
</reference>
<evidence type="ECO:0008006" key="3">
    <source>
        <dbReference type="Google" id="ProtNLM"/>
    </source>
</evidence>
<organism evidence="1 2">
    <name type="scientific">Agrocybe pediades</name>
    <dbReference type="NCBI Taxonomy" id="84607"/>
    <lineage>
        <taxon>Eukaryota</taxon>
        <taxon>Fungi</taxon>
        <taxon>Dikarya</taxon>
        <taxon>Basidiomycota</taxon>
        <taxon>Agaricomycotina</taxon>
        <taxon>Agaricomycetes</taxon>
        <taxon>Agaricomycetidae</taxon>
        <taxon>Agaricales</taxon>
        <taxon>Agaricineae</taxon>
        <taxon>Strophariaceae</taxon>
        <taxon>Agrocybe</taxon>
    </lineage>
</organism>
<accession>A0A8H4QLB8</accession>
<protein>
    <recommendedName>
        <fullName evidence="3">Protein kinase domain-containing protein</fullName>
    </recommendedName>
</protein>
<proteinExistence type="predicted"/>
<dbReference type="SUPFAM" id="SSF56112">
    <property type="entry name" value="Protein kinase-like (PK-like)"/>
    <property type="match status" value="1"/>
</dbReference>
<dbReference type="EMBL" id="JAACJL010000046">
    <property type="protein sequence ID" value="KAF4613174.1"/>
    <property type="molecule type" value="Genomic_DNA"/>
</dbReference>
<evidence type="ECO:0000313" key="2">
    <source>
        <dbReference type="Proteomes" id="UP000521872"/>
    </source>
</evidence>
<evidence type="ECO:0000313" key="1">
    <source>
        <dbReference type="EMBL" id="KAF4613174.1"/>
    </source>
</evidence>
<dbReference type="AlphaFoldDB" id="A0A8H4QLB8"/>
<keyword evidence="2" id="KW-1185">Reference proteome</keyword>
<dbReference type="Proteomes" id="UP000521872">
    <property type="component" value="Unassembled WGS sequence"/>
</dbReference>
<sequence length="348" mass="39319">MAGCAVNAFSSFPSYLLPVANISSMTTTARSVFRLLSRINFPSEPPPNSFRLAKLVPKPYTFEQLPPQAVFTAEEDLSIGPYRWSQVYSGSLHNGTSVASMQNSDDVVLKVFKESLFPDGSSFLLAQMARRKGVSPWWNEATAEHMCWTEVKSPDSDEECMAIAMTRVKGRPIEEVCLELGADKDPDEEKWYPIAVEMLRNVHSLRQLGLVQMDIRTTNLLVEETDGNTAQRDSSQDSSPSKYRVNMIDFAHTGLWEYKIGDNGCADIGSGIDVAQMEIMIARWCGNEVDHEVGYDLDGPTRRRSEFFKWLLKNHGHEAFVKDYWVSLDRCVYDDYIPFPSEGPDFRP</sequence>
<dbReference type="InterPro" id="IPR011009">
    <property type="entry name" value="Kinase-like_dom_sf"/>
</dbReference>